<evidence type="ECO:0000313" key="3">
    <source>
        <dbReference type="Proteomes" id="UP000645555"/>
    </source>
</evidence>
<dbReference type="Proteomes" id="UP000645555">
    <property type="component" value="Unassembled WGS sequence"/>
</dbReference>
<dbReference type="EMBL" id="BMWD01000013">
    <property type="protein sequence ID" value="GGX68042.1"/>
    <property type="molecule type" value="Genomic_DNA"/>
</dbReference>
<reference evidence="2" key="2">
    <citation type="submission" date="2020-09" db="EMBL/GenBank/DDBJ databases">
        <authorList>
            <person name="Sun Q."/>
            <person name="Ohkuma M."/>
        </authorList>
    </citation>
    <scope>NUCLEOTIDE SEQUENCE</scope>
    <source>
        <strain evidence="2">JCM 4956</strain>
    </source>
</reference>
<sequence>MTSEAAVSAPPLGDALLKAVRAGRTAEVVGLLDGMTDAERRACLPALKELRKELRPARWDSASRRAHPTLHAAGAACHTGAAGTADWLTGADMRWAQASPAVLLHVLGDRERAWLGDVAHRLAERPDSAQVPYELMSGLVRLSGCPLPTTETYVFGWVQWICGTRRRGDTVAQRLRQDPHTAELVTASFGTTGIGGRLDWMFGSGAQDWVDALTQLTREGTLDRQELLDSCAAALLRGGPPADCRVFLRLLKGLEPTRAEELEHVATWMALASDAVSTVASHAQSVLGSLALDGGLTARQLAEMSDAVLFRAERRLVRSQLVLLGKALRRDRSSAAELLPAVARAFGHEDTDVQERALKLVERHIGSVTAEVRAEVAASADLLSAGLRARAEGPLGLEEAGTAPEPYREMLPPAPEPQRLATAPESAAEVAEEVAALLASGGDVAAFERTLDGLVRHSYRDRAALVEALRPAVARRWWFDIDSRYTAVDGYFGAAPHGLEVVLAALFGQVRVEALRKAVQHPPTTESCAHSGPARAFNARLWEAAHRAVTEPQPLLLATPTWASGVLEPDELVSRLDEYRRLGARPGEADLAQALLRVRRDDRAAADAAAARAAALGTPEGDRLARWLATASPSLPSVRRHVSGNRVLLEPAGADESAGTGWFPDELPPEFRLLGLPVDVSTQRRYCSHYWEQSDQQYWLAVLPGQRELVAGRLLNDLSALATDDIRGDAALLPRMAEAEGEAGGAVHLGLAYGLGARHPEDRLGAVDALLVLAARGQLDAFRLGADLGELVRCGAVKPLRLAESVRTAAATGAYATVWAVVRTALPPLFERLDADGATAPPHGLGELVAVAADCAERTGVRGELPHLSRAVDRRGTSRLVTQARRLRTTLDRDEAA</sequence>
<protein>
    <recommendedName>
        <fullName evidence="1">DUF7824 domain-containing protein</fullName>
    </recommendedName>
</protein>
<name>A0A918KLM6_9ACTN</name>
<proteinExistence type="predicted"/>
<dbReference type="Pfam" id="PF25148">
    <property type="entry name" value="DUF7824"/>
    <property type="match status" value="1"/>
</dbReference>
<accession>A0A918KLM6</accession>
<evidence type="ECO:0000313" key="2">
    <source>
        <dbReference type="EMBL" id="GGX68042.1"/>
    </source>
</evidence>
<dbReference type="InterPro" id="IPR056726">
    <property type="entry name" value="DUF7824"/>
</dbReference>
<reference evidence="2" key="1">
    <citation type="journal article" date="2014" name="Int. J. Syst. Evol. Microbiol.">
        <title>Complete genome sequence of Corynebacterium casei LMG S-19264T (=DSM 44701T), isolated from a smear-ripened cheese.</title>
        <authorList>
            <consortium name="US DOE Joint Genome Institute (JGI-PGF)"/>
            <person name="Walter F."/>
            <person name="Albersmeier A."/>
            <person name="Kalinowski J."/>
            <person name="Ruckert C."/>
        </authorList>
    </citation>
    <scope>NUCLEOTIDE SEQUENCE</scope>
    <source>
        <strain evidence="2">JCM 4956</strain>
    </source>
</reference>
<feature type="domain" description="DUF7824" evidence="1">
    <location>
        <begin position="443"/>
        <end position="610"/>
    </location>
</feature>
<dbReference type="AlphaFoldDB" id="A0A918KLM6"/>
<keyword evidence="3" id="KW-1185">Reference proteome</keyword>
<organism evidence="2 3">
    <name type="scientific">Streptomyces fructofermentans</name>
    <dbReference type="NCBI Taxonomy" id="152141"/>
    <lineage>
        <taxon>Bacteria</taxon>
        <taxon>Bacillati</taxon>
        <taxon>Actinomycetota</taxon>
        <taxon>Actinomycetes</taxon>
        <taxon>Kitasatosporales</taxon>
        <taxon>Streptomycetaceae</taxon>
        <taxon>Streptomyces</taxon>
    </lineage>
</organism>
<gene>
    <name evidence="2" type="ORF">GCM10010515_39580</name>
</gene>
<comment type="caution">
    <text evidence="2">The sequence shown here is derived from an EMBL/GenBank/DDBJ whole genome shotgun (WGS) entry which is preliminary data.</text>
</comment>
<evidence type="ECO:0000259" key="1">
    <source>
        <dbReference type="Pfam" id="PF25148"/>
    </source>
</evidence>